<accession>A0A847QZY5</accession>
<dbReference type="AlphaFoldDB" id="A0A847QZY5"/>
<sequence length="69" mass="8435">MPNINRTEYHELNLLLWDMHKKFVDPQTAFELYEKRWAYVDQNKLSDKEQSLIRKLTKKFGHGYFMPAM</sequence>
<protein>
    <submittedName>
        <fullName evidence="1">Uncharacterized protein</fullName>
    </submittedName>
</protein>
<evidence type="ECO:0000313" key="2">
    <source>
        <dbReference type="Proteomes" id="UP000586067"/>
    </source>
</evidence>
<gene>
    <name evidence="1" type="ORF">HGG82_03615</name>
</gene>
<dbReference type="EMBL" id="JABAEK010000002">
    <property type="protein sequence ID" value="NLQ16711.1"/>
    <property type="molecule type" value="Genomic_DNA"/>
</dbReference>
<dbReference type="RefSeq" id="WP_168822889.1">
    <property type="nucleotide sequence ID" value="NZ_CP073013.1"/>
</dbReference>
<comment type="caution">
    <text evidence="1">The sequence shown here is derived from an EMBL/GenBank/DDBJ whole genome shotgun (WGS) entry which is preliminary data.</text>
</comment>
<name>A0A847QZY5_9GAMM</name>
<proteinExistence type="predicted"/>
<dbReference type="Proteomes" id="UP000586067">
    <property type="component" value="Unassembled WGS sequence"/>
</dbReference>
<keyword evidence="2" id="KW-1185">Reference proteome</keyword>
<evidence type="ECO:0000313" key="1">
    <source>
        <dbReference type="EMBL" id="NLQ16711.1"/>
    </source>
</evidence>
<organism evidence="1 2">
    <name type="scientific">Marinomonas profundi</name>
    <dbReference type="NCBI Taxonomy" id="2726122"/>
    <lineage>
        <taxon>Bacteria</taxon>
        <taxon>Pseudomonadati</taxon>
        <taxon>Pseudomonadota</taxon>
        <taxon>Gammaproteobacteria</taxon>
        <taxon>Oceanospirillales</taxon>
        <taxon>Oceanospirillaceae</taxon>
        <taxon>Marinomonas</taxon>
    </lineage>
</organism>
<reference evidence="1 2" key="1">
    <citation type="submission" date="2020-04" db="EMBL/GenBank/DDBJ databases">
        <title>Marinomonas sp. M1K-6 isolated from the deep seawater of the Mariana Trench.</title>
        <authorList>
            <person name="Li Y."/>
        </authorList>
    </citation>
    <scope>NUCLEOTIDE SEQUENCE [LARGE SCALE GENOMIC DNA]</scope>
    <source>
        <strain evidence="1 2">M1K-6</strain>
    </source>
</reference>